<dbReference type="Proteomes" id="UP001589734">
    <property type="component" value="Unassembled WGS sequence"/>
</dbReference>
<gene>
    <name evidence="2" type="ORF">ACFFLS_02755</name>
</gene>
<dbReference type="EMBL" id="JBHLYW010000003">
    <property type="protein sequence ID" value="MFC0075946.1"/>
    <property type="molecule type" value="Genomic_DNA"/>
</dbReference>
<dbReference type="SUPFAM" id="SSF69322">
    <property type="entry name" value="Tricorn protease domain 2"/>
    <property type="match status" value="1"/>
</dbReference>
<evidence type="ECO:0000313" key="2">
    <source>
        <dbReference type="EMBL" id="MFC0075946.1"/>
    </source>
</evidence>
<feature type="domain" description="Pyrrolo-quinoline quinone repeat" evidence="1">
    <location>
        <begin position="44"/>
        <end position="200"/>
    </location>
</feature>
<dbReference type="PANTHER" id="PTHR34512">
    <property type="entry name" value="CELL SURFACE PROTEIN"/>
    <property type="match status" value="1"/>
</dbReference>
<dbReference type="SUPFAM" id="SSF50998">
    <property type="entry name" value="Quinoprotein alcohol dehydrogenase-like"/>
    <property type="match status" value="1"/>
</dbReference>
<proteinExistence type="predicted"/>
<organism evidence="2 3">
    <name type="scientific">Flavobacterium procerum</name>
    <dbReference type="NCBI Taxonomy" id="1455569"/>
    <lineage>
        <taxon>Bacteria</taxon>
        <taxon>Pseudomonadati</taxon>
        <taxon>Bacteroidota</taxon>
        <taxon>Flavobacteriia</taxon>
        <taxon>Flavobacteriales</taxon>
        <taxon>Flavobacteriaceae</taxon>
        <taxon>Flavobacterium</taxon>
    </lineage>
</organism>
<name>A0ABV6BKK0_9FLAO</name>
<dbReference type="InterPro" id="IPR002372">
    <property type="entry name" value="PQQ_rpt_dom"/>
</dbReference>
<dbReference type="PANTHER" id="PTHR34512:SF30">
    <property type="entry name" value="OUTER MEMBRANE PROTEIN ASSEMBLY FACTOR BAMB"/>
    <property type="match status" value="1"/>
</dbReference>
<evidence type="ECO:0000259" key="1">
    <source>
        <dbReference type="Pfam" id="PF13360"/>
    </source>
</evidence>
<reference evidence="2 3" key="1">
    <citation type="submission" date="2024-09" db="EMBL/GenBank/DDBJ databases">
        <authorList>
            <person name="Sun Q."/>
            <person name="Mori K."/>
        </authorList>
    </citation>
    <scope>NUCLEOTIDE SEQUENCE [LARGE SCALE GENOMIC DNA]</scope>
    <source>
        <strain evidence="2 3">CGMCC 1.12926</strain>
    </source>
</reference>
<comment type="caution">
    <text evidence="2">The sequence shown here is derived from an EMBL/GenBank/DDBJ whole genome shotgun (WGS) entry which is preliminary data.</text>
</comment>
<accession>A0ABV6BKK0</accession>
<dbReference type="Gene3D" id="2.130.10.10">
    <property type="entry name" value="YVTN repeat-like/Quinoprotein amine dehydrogenase"/>
    <property type="match status" value="1"/>
</dbReference>
<dbReference type="InterPro" id="IPR011047">
    <property type="entry name" value="Quinoprotein_ADH-like_sf"/>
</dbReference>
<dbReference type="Pfam" id="PF13360">
    <property type="entry name" value="PQQ_2"/>
    <property type="match status" value="1"/>
</dbReference>
<protein>
    <submittedName>
        <fullName evidence="2">PQQ-binding-like beta-propeller repeat protein</fullName>
    </submittedName>
</protein>
<keyword evidence="3" id="KW-1185">Reference proteome</keyword>
<sequence length="433" mass="50460">MSPFLPYIQQITFNLKKHFGLFSFGLFFIFSCTNKTSSISKTKADHETLLVATEGTILNYNIEKNKIAWQYKSVRDTIQNRNYFVLDKQQIYMPFESGNLINFDVNTGKIIWNDQTYGSDGEIQFGGEETLLPSLMPLYITKPFVDEENVVIPTMGHPEKLNAFLYCFNKKTGKKNWYHQLPTNFNHFAPVKCRNYYFVNSAVYLSMHSTDVGVDTSYGMYDHNDDKNRFERPIYNQMQSDDKNLYIGDEKGKFYCLELDENASVPNSDIKNPNNTFIKNPKVFKWTFSDPAFSFQKSHITFLEDHILYTEMSSDSEETSCFFALNTTDGKVKWKKIIKNTVLNWTLCNDRIVGYTEKTIFYMDKSGENYIEIPVEDKPISNIEIMSPNQFIYATKKGIEVFDLKTKKEKIIFSKSLIKDPYSNVQIKYIPKN</sequence>
<dbReference type="InterPro" id="IPR015943">
    <property type="entry name" value="WD40/YVTN_repeat-like_dom_sf"/>
</dbReference>
<dbReference type="RefSeq" id="WP_379683326.1">
    <property type="nucleotide sequence ID" value="NZ_JBHLYW010000003.1"/>
</dbReference>
<evidence type="ECO:0000313" key="3">
    <source>
        <dbReference type="Proteomes" id="UP001589734"/>
    </source>
</evidence>